<reference evidence="2" key="1">
    <citation type="submission" date="2014-09" db="EMBL/GenBank/DDBJ databases">
        <authorList>
            <person name="Mudge J."/>
            <person name="Ramaraj T."/>
            <person name="Lindquist I.E."/>
            <person name="Bharti A.K."/>
            <person name="Sundararajan A."/>
            <person name="Cameron C.T."/>
            <person name="Woodward J.E."/>
            <person name="May G.D."/>
            <person name="Brubaker C."/>
            <person name="Broadhvest J."/>
            <person name="Wilkins T.A."/>
        </authorList>
    </citation>
    <scope>NUCLEOTIDE SEQUENCE</scope>
    <source>
        <strain evidence="2">cv. AKA8401</strain>
    </source>
</reference>
<accession>A0A0B0MNY6</accession>
<dbReference type="Proteomes" id="UP000032142">
    <property type="component" value="Unassembled WGS sequence"/>
</dbReference>
<evidence type="ECO:0000313" key="1">
    <source>
        <dbReference type="EMBL" id="KHG01204.1"/>
    </source>
</evidence>
<evidence type="ECO:0000313" key="2">
    <source>
        <dbReference type="Proteomes" id="UP000032142"/>
    </source>
</evidence>
<comment type="caution">
    <text evidence="1">The sequence shown here is derived from an EMBL/GenBank/DDBJ whole genome shotgun (WGS) entry which is preliminary data.</text>
</comment>
<sequence length="25" mass="3014">MLQIEVFNCWTLRCFIAVTEVYKCC</sequence>
<keyword evidence="2" id="KW-1185">Reference proteome</keyword>
<organism evidence="1 2">
    <name type="scientific">Gossypium arboreum</name>
    <name type="common">Tree cotton</name>
    <name type="synonym">Gossypium nanking</name>
    <dbReference type="NCBI Taxonomy" id="29729"/>
    <lineage>
        <taxon>Eukaryota</taxon>
        <taxon>Viridiplantae</taxon>
        <taxon>Streptophyta</taxon>
        <taxon>Embryophyta</taxon>
        <taxon>Tracheophyta</taxon>
        <taxon>Spermatophyta</taxon>
        <taxon>Magnoliopsida</taxon>
        <taxon>eudicotyledons</taxon>
        <taxon>Gunneridae</taxon>
        <taxon>Pentapetalae</taxon>
        <taxon>rosids</taxon>
        <taxon>malvids</taxon>
        <taxon>Malvales</taxon>
        <taxon>Malvaceae</taxon>
        <taxon>Malvoideae</taxon>
        <taxon>Gossypium</taxon>
    </lineage>
</organism>
<proteinExistence type="predicted"/>
<dbReference type="AlphaFoldDB" id="A0A0B0MNY6"/>
<protein>
    <submittedName>
        <fullName evidence="1">Uncharacterized protein</fullName>
    </submittedName>
</protein>
<name>A0A0B0MNY6_GOSAR</name>
<gene>
    <name evidence="1" type="ORF">F383_39187</name>
</gene>
<dbReference type="EMBL" id="JRRC01177106">
    <property type="protein sequence ID" value="KHG01204.1"/>
    <property type="molecule type" value="Genomic_DNA"/>
</dbReference>